<keyword evidence="2" id="KW-0812">Transmembrane</keyword>
<protein>
    <recommendedName>
        <fullName evidence="5">DUF4352 domain-containing protein</fullName>
    </recommendedName>
</protein>
<evidence type="ECO:0000313" key="4">
    <source>
        <dbReference type="Proteomes" id="UP000034581"/>
    </source>
</evidence>
<dbReference type="EMBL" id="LBQB01000009">
    <property type="protein sequence ID" value="KKP69103.1"/>
    <property type="molecule type" value="Genomic_DNA"/>
</dbReference>
<dbReference type="InterPro" id="IPR029050">
    <property type="entry name" value="Immunoprotect_excell_Ig-like"/>
</dbReference>
<keyword evidence="2" id="KW-0472">Membrane</keyword>
<dbReference type="AlphaFoldDB" id="A0A0G0BI71"/>
<accession>A0A0G0BI71</accession>
<sequence length="208" mass="23569">MNQKISRILNYKQNQNYSQEVINPKKTKFNIKRMGLLIGGIILLLGVSFTTYSLITKAPFISASSQSSKISRKIDIYKTYTYNLKTKEGNDAGQLVLNVTNAEKTDIVMVKGEAIKAPTGKIFLAINIEWDNKSSQSLNVDTINYFRYLSPEDKLYAPAFYNENVSVSPISVRNDKLAFVVLENQKDIKIQIGELRGTKEIVELKFNE</sequence>
<evidence type="ECO:0000256" key="1">
    <source>
        <dbReference type="ARBA" id="ARBA00022729"/>
    </source>
</evidence>
<gene>
    <name evidence="3" type="ORF">UR67_C0009G0030</name>
</gene>
<proteinExistence type="predicted"/>
<evidence type="ECO:0008006" key="5">
    <source>
        <dbReference type="Google" id="ProtNLM"/>
    </source>
</evidence>
<keyword evidence="2" id="KW-1133">Transmembrane helix</keyword>
<organism evidence="3 4">
    <name type="scientific">candidate division CPR3 bacterium GW2011_GWF2_35_18</name>
    <dbReference type="NCBI Taxonomy" id="1618350"/>
    <lineage>
        <taxon>Bacteria</taxon>
        <taxon>Bacteria division CPR3</taxon>
    </lineage>
</organism>
<comment type="caution">
    <text evidence="3">The sequence shown here is derived from an EMBL/GenBank/DDBJ whole genome shotgun (WGS) entry which is preliminary data.</text>
</comment>
<evidence type="ECO:0000256" key="2">
    <source>
        <dbReference type="SAM" id="Phobius"/>
    </source>
</evidence>
<keyword evidence="1" id="KW-0732">Signal</keyword>
<dbReference type="STRING" id="1618350.UR67_C0009G0030"/>
<feature type="transmembrane region" description="Helical" evidence="2">
    <location>
        <begin position="34"/>
        <end position="55"/>
    </location>
</feature>
<reference evidence="3 4" key="1">
    <citation type="journal article" date="2015" name="Nature">
        <title>rRNA introns, odd ribosomes, and small enigmatic genomes across a large radiation of phyla.</title>
        <authorList>
            <person name="Brown C.T."/>
            <person name="Hug L.A."/>
            <person name="Thomas B.C."/>
            <person name="Sharon I."/>
            <person name="Castelle C.J."/>
            <person name="Singh A."/>
            <person name="Wilkins M.J."/>
            <person name="Williams K.H."/>
            <person name="Banfield J.F."/>
        </authorList>
    </citation>
    <scope>NUCLEOTIDE SEQUENCE [LARGE SCALE GENOMIC DNA]</scope>
</reference>
<dbReference type="Proteomes" id="UP000034581">
    <property type="component" value="Unassembled WGS sequence"/>
</dbReference>
<name>A0A0G0BI71_UNCC3</name>
<dbReference type="Gene3D" id="2.60.40.1240">
    <property type="match status" value="1"/>
</dbReference>
<evidence type="ECO:0000313" key="3">
    <source>
        <dbReference type="EMBL" id="KKP69103.1"/>
    </source>
</evidence>